<feature type="region of interest" description="Disordered" evidence="1">
    <location>
        <begin position="105"/>
        <end position="155"/>
    </location>
</feature>
<reference evidence="2 3" key="1">
    <citation type="submission" date="2014-04" db="EMBL/GenBank/DDBJ databases">
        <title>Evolutionary Origins and Diversification of the Mycorrhizal Mutualists.</title>
        <authorList>
            <consortium name="DOE Joint Genome Institute"/>
            <consortium name="Mycorrhizal Genomics Consortium"/>
            <person name="Kohler A."/>
            <person name="Kuo A."/>
            <person name="Nagy L.G."/>
            <person name="Floudas D."/>
            <person name="Copeland A."/>
            <person name="Barry K.W."/>
            <person name="Cichocki N."/>
            <person name="Veneault-Fourrey C."/>
            <person name="LaButti K."/>
            <person name="Lindquist E.A."/>
            <person name="Lipzen A."/>
            <person name="Lundell T."/>
            <person name="Morin E."/>
            <person name="Murat C."/>
            <person name="Riley R."/>
            <person name="Ohm R."/>
            <person name="Sun H."/>
            <person name="Tunlid A."/>
            <person name="Henrissat B."/>
            <person name="Grigoriev I.V."/>
            <person name="Hibbett D.S."/>
            <person name="Martin F."/>
        </authorList>
    </citation>
    <scope>NUCLEOTIDE SEQUENCE [LARGE SCALE GENOMIC DNA]</scope>
    <source>
        <strain evidence="2 3">FD-317 M1</strain>
    </source>
</reference>
<feature type="region of interest" description="Disordered" evidence="1">
    <location>
        <begin position="283"/>
        <end position="302"/>
    </location>
</feature>
<gene>
    <name evidence="2" type="ORF">GYMLUDRAFT_250185</name>
</gene>
<feature type="region of interest" description="Disordered" evidence="1">
    <location>
        <begin position="1"/>
        <end position="82"/>
    </location>
</feature>
<dbReference type="HOGENOM" id="CLU_921516_0_0_1"/>
<evidence type="ECO:0000313" key="2">
    <source>
        <dbReference type="EMBL" id="KIK53728.1"/>
    </source>
</evidence>
<organism evidence="2 3">
    <name type="scientific">Collybiopsis luxurians FD-317 M1</name>
    <dbReference type="NCBI Taxonomy" id="944289"/>
    <lineage>
        <taxon>Eukaryota</taxon>
        <taxon>Fungi</taxon>
        <taxon>Dikarya</taxon>
        <taxon>Basidiomycota</taxon>
        <taxon>Agaricomycotina</taxon>
        <taxon>Agaricomycetes</taxon>
        <taxon>Agaricomycetidae</taxon>
        <taxon>Agaricales</taxon>
        <taxon>Marasmiineae</taxon>
        <taxon>Omphalotaceae</taxon>
        <taxon>Collybiopsis</taxon>
        <taxon>Collybiopsis luxurians</taxon>
    </lineage>
</organism>
<feature type="compositionally biased region" description="Basic and acidic residues" evidence="1">
    <location>
        <begin position="9"/>
        <end position="18"/>
    </location>
</feature>
<feature type="compositionally biased region" description="Polar residues" evidence="1">
    <location>
        <begin position="139"/>
        <end position="153"/>
    </location>
</feature>
<keyword evidence="3" id="KW-1185">Reference proteome</keyword>
<accession>A0A0D0CFJ3</accession>
<proteinExistence type="predicted"/>
<dbReference type="EMBL" id="KN834825">
    <property type="protein sequence ID" value="KIK53728.1"/>
    <property type="molecule type" value="Genomic_DNA"/>
</dbReference>
<dbReference type="Proteomes" id="UP000053593">
    <property type="component" value="Unassembled WGS sequence"/>
</dbReference>
<dbReference type="AlphaFoldDB" id="A0A0D0CFJ3"/>
<feature type="compositionally biased region" description="Polar residues" evidence="1">
    <location>
        <begin position="105"/>
        <end position="124"/>
    </location>
</feature>
<dbReference type="OrthoDB" id="3271097at2759"/>
<evidence type="ECO:0000256" key="1">
    <source>
        <dbReference type="SAM" id="MobiDB-lite"/>
    </source>
</evidence>
<sequence>MAGNKNKKLSMEATREKAFTLTNPLAKMTSPPDVGGTETTAGVKPKQLDGDNAPSNKRTKKQVKYVTNDHQNNDNEVEELEAELEEMQRKLAEACACKATNLHTPEQTSTNCTTPAPPQKSTMQPGPIAHNHEKPGGSVPQSNKQPASTSKPNSVWPPLLKTRIWILQPTELVHWLQEQSKEAVGLKDDDAMYNRMLSATHKAGKAVHTDLSVQYKNQDPAKIYLVCNKVSQEVPYFDIRRFPGHWPIKEAYKQWIKNQQKQQKIKVRMGHALSLFGDTSVYVSDGEEDGNGAEGEADEGDN</sequence>
<name>A0A0D0CFJ3_9AGAR</name>
<protein>
    <submittedName>
        <fullName evidence="2">Uncharacterized protein</fullName>
    </submittedName>
</protein>
<feature type="compositionally biased region" description="Acidic residues" evidence="1">
    <location>
        <begin position="285"/>
        <end position="302"/>
    </location>
</feature>
<evidence type="ECO:0000313" key="3">
    <source>
        <dbReference type="Proteomes" id="UP000053593"/>
    </source>
</evidence>